<dbReference type="EMBL" id="FLQU01000281">
    <property type="protein sequence ID" value="SBS83435.1"/>
    <property type="molecule type" value="Genomic_DNA"/>
</dbReference>
<accession>A0A1A8VX64</accession>
<name>A0A1A8VX64_PLAOA</name>
<evidence type="ECO:0000259" key="1">
    <source>
        <dbReference type="Pfam" id="PF25757"/>
    </source>
</evidence>
<gene>
    <name evidence="2" type="ORF">POVCU2_0020850</name>
</gene>
<dbReference type="AlphaFoldDB" id="A0A1A8VX64"/>
<dbReference type="InterPro" id="IPR016024">
    <property type="entry name" value="ARM-type_fold"/>
</dbReference>
<organism evidence="2 3">
    <name type="scientific">Plasmodium ovale curtisi</name>
    <dbReference type="NCBI Taxonomy" id="864141"/>
    <lineage>
        <taxon>Eukaryota</taxon>
        <taxon>Sar</taxon>
        <taxon>Alveolata</taxon>
        <taxon>Apicomplexa</taxon>
        <taxon>Aconoidasida</taxon>
        <taxon>Haemosporida</taxon>
        <taxon>Plasmodiidae</taxon>
        <taxon>Plasmodium</taxon>
        <taxon>Plasmodium (Plasmodium)</taxon>
    </lineage>
</organism>
<proteinExistence type="predicted"/>
<dbReference type="SUPFAM" id="SSF48371">
    <property type="entry name" value="ARM repeat"/>
    <property type="match status" value="2"/>
</dbReference>
<feature type="domain" description="Dynein axonemal assembly factor 5 TPR repeats" evidence="1">
    <location>
        <begin position="161"/>
        <end position="334"/>
    </location>
</feature>
<dbReference type="InterPro" id="IPR052623">
    <property type="entry name" value="DAAF5"/>
</dbReference>
<dbReference type="Proteomes" id="UP000078560">
    <property type="component" value="Unassembled WGS sequence"/>
</dbReference>
<sequence>MKRKSVFTKKNVIKAQNTLDKFGIFKKVNVAKKENENEKACNAQLIYWTLRPHVNSHHIHILDDKEISDTDKKLNSLRIIYEKLFEFFHICNNEEKEKFCIFFSQHLSYPLNKWINEEFDECRICALNIYDLIEKNLNDILLDNVLFKNAKNGKSVKKDDNFLFMCTSRLKEDENKKIIEEKEEIRLKIAQFLRKIVNRYINKDGKAHSDILNIFPYLEDILTALTFLIKDPFPLIKKITCELLSELNIVEGPKEFNHIYRSLLTNLLSSFTVRQNDVRELAIKCVKRLMCFKCNRDLFDDVSECLKKLCRKKSSGVLIEIANCIEIWNLSIIDLNNREKAKLVFIILFCMSSNMPALLNERCYNVLVTIGSSLEGMNSVHIDTHSRKDEYLYNAKCDPDGEVNYCEMNRNIDVLPQKEESYEELIKKEYCKDEYLAPGEKNMHRTIEDNFFQNMNKLFYAPIHFSTFPPDLHNLFGKIKKELFYEIMNNEKNSWSERKDEFASIISMFLLYTHYNISHFVKNIILFVYKSLVSFKYIDFPTTPWLIDHMLKELFENLKNTLEKYCYEHESFSYLGKFIYVIIICGYLMPVHTCLFEIAQILLCCSNTQNVLETFFKFNGLPLNANSNYDQCETHKSKEGNQKLNHDVVKKREYIFLNKYYDKYQQKARERRNDNKKSEIILEEADSGSSYISSSASLHVEVHHSPEYGGDGTHIGETKIREDVEAKGQQNDKKTQKVCWSGQTYEVGDADNAEDASEVHPCESDENCNVGVVCDNKKIVLMMLSQFLAGYYVKNHAKEEKLDHDNINLILFLISENINYENMDSFPYILVTLKHLLHIIEEDCKNYSKIIFHFLIILQSDNRLCPYSEINKLIEKIEYHSEIKKIHLYNYEYTHFIKNVGNFLDLNNFNSFKYDIEFLNILLCNTSEDIILENSDYLLQFFYVIINHNLNPLIKSEFLLFLNVFCSRNLFPTFFFKNSQHILKNILLPLCTWKSGLNEAQTRKGALYCIKTLFVKKLHDVNIFQNNILLENIVRVLKSSIDDTWYSENREISISIYGEIAKNVYNNNILLDLLNNLIQLLDDSNKAIRKSAATAIYALFQNKSLVLPDHTSERIFPILLLHMDDDYASFSKIIFHILALAKNFNRTIFLKHAECSTESTLHAREYKEELMK</sequence>
<dbReference type="PANTHER" id="PTHR16216">
    <property type="entry name" value="DYNEIN ASSEMBLY FACTOR 5, AXONEMAL"/>
    <property type="match status" value="1"/>
</dbReference>
<reference evidence="3" key="1">
    <citation type="submission" date="2016-05" db="EMBL/GenBank/DDBJ databases">
        <authorList>
            <person name="Naeem Raeece"/>
        </authorList>
    </citation>
    <scope>NUCLEOTIDE SEQUENCE [LARGE SCALE GENOMIC DNA]</scope>
</reference>
<dbReference type="InterPro" id="IPR057978">
    <property type="entry name" value="TPR_DAAF5"/>
</dbReference>
<dbReference type="Pfam" id="PF25757">
    <property type="entry name" value="TPR_DNAAF5"/>
    <property type="match status" value="1"/>
</dbReference>
<dbReference type="InterPro" id="IPR011989">
    <property type="entry name" value="ARM-like"/>
</dbReference>
<evidence type="ECO:0000313" key="3">
    <source>
        <dbReference type="Proteomes" id="UP000078560"/>
    </source>
</evidence>
<dbReference type="PANTHER" id="PTHR16216:SF2">
    <property type="entry name" value="DYNEIN AXONEMAL ASSEMBLY FACTOR 5"/>
    <property type="match status" value="1"/>
</dbReference>
<protein>
    <recommendedName>
        <fullName evidence="1">Dynein axonemal assembly factor 5 TPR repeats domain-containing protein</fullName>
    </recommendedName>
</protein>
<evidence type="ECO:0000313" key="2">
    <source>
        <dbReference type="EMBL" id="SBS83435.1"/>
    </source>
</evidence>
<dbReference type="Gene3D" id="1.25.10.10">
    <property type="entry name" value="Leucine-rich Repeat Variant"/>
    <property type="match status" value="2"/>
</dbReference>